<organism evidence="2 3">
    <name type="scientific">Bacillus cereus</name>
    <dbReference type="NCBI Taxonomy" id="1396"/>
    <lineage>
        <taxon>Bacteria</taxon>
        <taxon>Bacillati</taxon>
        <taxon>Bacillota</taxon>
        <taxon>Bacilli</taxon>
        <taxon>Bacillales</taxon>
        <taxon>Bacillaceae</taxon>
        <taxon>Bacillus</taxon>
        <taxon>Bacillus cereus group</taxon>
    </lineage>
</organism>
<dbReference type="RefSeq" id="WP_080468743.1">
    <property type="nucleotide sequence ID" value="NZ_LJKA01000074.1"/>
</dbReference>
<dbReference type="Proteomes" id="UP000076501">
    <property type="component" value="Unassembled WGS sequence"/>
</dbReference>
<feature type="compositionally biased region" description="Basic residues" evidence="1">
    <location>
        <begin position="18"/>
        <end position="28"/>
    </location>
</feature>
<comment type="caution">
    <text evidence="2">The sequence shown here is derived from an EMBL/GenBank/DDBJ whole genome shotgun (WGS) entry which is preliminary data.</text>
</comment>
<dbReference type="EMBL" id="LJKA01000074">
    <property type="protein sequence ID" value="KZD27454.1"/>
    <property type="molecule type" value="Genomic_DNA"/>
</dbReference>
<evidence type="ECO:0000313" key="3">
    <source>
        <dbReference type="Proteomes" id="UP000076501"/>
    </source>
</evidence>
<accession>A0A161SXH6</accession>
<reference evidence="2 3" key="1">
    <citation type="submission" date="2015-09" db="EMBL/GenBank/DDBJ databases">
        <title>Bacillus cereus food isolates.</title>
        <authorList>
            <person name="Boekhorst J."/>
        </authorList>
    </citation>
    <scope>NUCLEOTIDE SEQUENCE [LARGE SCALE GENOMIC DNA]</scope>
    <source>
        <strain evidence="2 3">B4082</strain>
    </source>
</reference>
<proteinExistence type="predicted"/>
<evidence type="ECO:0000313" key="2">
    <source>
        <dbReference type="EMBL" id="KZD27454.1"/>
    </source>
</evidence>
<dbReference type="PATRIC" id="fig|1396.539.peg.1186"/>
<sequence>MKALKDQLREWKKQSNQTKKKTKKKRKEKLSTRDIEGLIGIHGPRYERRRGALIQK</sequence>
<protein>
    <submittedName>
        <fullName evidence="2">Phage protein</fullName>
    </submittedName>
</protein>
<gene>
    <name evidence="2" type="ORF">B4082_5400</name>
</gene>
<name>A0A161SXH6_BACCE</name>
<evidence type="ECO:0000256" key="1">
    <source>
        <dbReference type="SAM" id="MobiDB-lite"/>
    </source>
</evidence>
<dbReference type="AlphaFoldDB" id="A0A161SXH6"/>
<feature type="compositionally biased region" description="Basic and acidic residues" evidence="1">
    <location>
        <begin position="1"/>
        <end position="13"/>
    </location>
</feature>
<feature type="region of interest" description="Disordered" evidence="1">
    <location>
        <begin position="1"/>
        <end position="36"/>
    </location>
</feature>